<dbReference type="AlphaFoldDB" id="A0A6A4YWQ7"/>
<organism evidence="3">
    <name type="scientific">Aphanomyces stellatus</name>
    <dbReference type="NCBI Taxonomy" id="120398"/>
    <lineage>
        <taxon>Eukaryota</taxon>
        <taxon>Sar</taxon>
        <taxon>Stramenopiles</taxon>
        <taxon>Oomycota</taxon>
        <taxon>Saprolegniomycetes</taxon>
        <taxon>Saprolegniales</taxon>
        <taxon>Verrucalvaceae</taxon>
        <taxon>Aphanomyces</taxon>
    </lineage>
</organism>
<accession>A0A6A4YWQ7</accession>
<evidence type="ECO:0000313" key="2">
    <source>
        <dbReference type="EMBL" id="KAF0690790.1"/>
    </source>
</evidence>
<feature type="non-terminal residue" evidence="3">
    <location>
        <position position="258"/>
    </location>
</feature>
<feature type="compositionally biased region" description="Basic residues" evidence="1">
    <location>
        <begin position="8"/>
        <end position="19"/>
    </location>
</feature>
<evidence type="ECO:0000256" key="1">
    <source>
        <dbReference type="SAM" id="MobiDB-lite"/>
    </source>
</evidence>
<feature type="region of interest" description="Disordered" evidence="1">
    <location>
        <begin position="1"/>
        <end position="29"/>
    </location>
</feature>
<name>A0A6A4YWQ7_9STRA</name>
<dbReference type="EMBL" id="VJMH01006314">
    <property type="protein sequence ID" value="KAF0690790.1"/>
    <property type="molecule type" value="Genomic_DNA"/>
</dbReference>
<reference evidence="3" key="1">
    <citation type="submission" date="2019-06" db="EMBL/GenBank/DDBJ databases">
        <title>Genomics analysis of Aphanomyces spp. identifies a new class of oomycete effector associated with host adaptation.</title>
        <authorList>
            <person name="Gaulin E."/>
        </authorList>
    </citation>
    <scope>NUCLEOTIDE SEQUENCE</scope>
    <source>
        <strain evidence="3">CBS 578.67</strain>
    </source>
</reference>
<evidence type="ECO:0008006" key="4">
    <source>
        <dbReference type="Google" id="ProtNLM"/>
    </source>
</evidence>
<dbReference type="OrthoDB" id="120801at2759"/>
<sequence length="258" mass="28911">MPAPCVRRATKASQRKRGKPPTAPITKPRVRPNIATKLAAARLAEETSVEDVHMATGYSISAIKTWVKTKETLLGFKGSKTRKKNTGDSGKAPIIPGQDALAIYLRDLRRQELAITASHMFEFLREHHMDWIQNYMATRATGYKSLLRLLAYYGHRHGLSQQRSCRQKKTQEDLKDIQASFGKEFHAKHGDTALDCIYNADETGIYYDMCPKTIWAVRGGGSYVANTETHSYRMTALLTVRADGKKLPILFVIRGADG</sequence>
<comment type="caution">
    <text evidence="3">The sequence shown here is derived from an EMBL/GenBank/DDBJ whole genome shotgun (WGS) entry which is preliminary data.</text>
</comment>
<dbReference type="EMBL" id="VJMH01004112">
    <property type="protein sequence ID" value="KAF0703741.1"/>
    <property type="molecule type" value="Genomic_DNA"/>
</dbReference>
<proteinExistence type="predicted"/>
<protein>
    <recommendedName>
        <fullName evidence="4">DDE-1 domain-containing protein</fullName>
    </recommendedName>
</protein>
<evidence type="ECO:0000313" key="3">
    <source>
        <dbReference type="EMBL" id="KAF0703741.1"/>
    </source>
</evidence>
<gene>
    <name evidence="3" type="ORF">As57867_007526</name>
    <name evidence="2" type="ORF">As57867_017784</name>
</gene>